<keyword evidence="2" id="KW-1185">Reference proteome</keyword>
<organism evidence="1 2">
    <name type="scientific">Aegilops tauschii subsp. strangulata</name>
    <name type="common">Goatgrass</name>
    <dbReference type="NCBI Taxonomy" id="200361"/>
    <lineage>
        <taxon>Eukaryota</taxon>
        <taxon>Viridiplantae</taxon>
        <taxon>Streptophyta</taxon>
        <taxon>Embryophyta</taxon>
        <taxon>Tracheophyta</taxon>
        <taxon>Spermatophyta</taxon>
        <taxon>Magnoliopsida</taxon>
        <taxon>Liliopsida</taxon>
        <taxon>Poales</taxon>
        <taxon>Poaceae</taxon>
        <taxon>BOP clade</taxon>
        <taxon>Pooideae</taxon>
        <taxon>Triticodae</taxon>
        <taxon>Triticeae</taxon>
        <taxon>Triticinae</taxon>
        <taxon>Aegilops</taxon>
    </lineage>
</organism>
<evidence type="ECO:0000313" key="2">
    <source>
        <dbReference type="Proteomes" id="UP000015105"/>
    </source>
</evidence>
<dbReference type="EnsemblPlants" id="AET6Gv20825400.8">
    <property type="protein sequence ID" value="AET6Gv20825400.8"/>
    <property type="gene ID" value="AET6Gv20825400"/>
</dbReference>
<evidence type="ECO:0000313" key="1">
    <source>
        <dbReference type="EnsemblPlants" id="AET6Gv20825400.8"/>
    </source>
</evidence>
<proteinExistence type="predicted"/>
<sequence>MPTRIRLSLLQYRNFHNRKNCFLRCGRIIQDLWVKVISLGSALSMNAQTPRWKQPKVSWQFLDPTLILCAPT</sequence>
<reference evidence="2" key="1">
    <citation type="journal article" date="2014" name="Science">
        <title>Ancient hybridizations among the ancestral genomes of bread wheat.</title>
        <authorList>
            <consortium name="International Wheat Genome Sequencing Consortium,"/>
            <person name="Marcussen T."/>
            <person name="Sandve S.R."/>
            <person name="Heier L."/>
            <person name="Spannagl M."/>
            <person name="Pfeifer M."/>
            <person name="Jakobsen K.S."/>
            <person name="Wulff B.B."/>
            <person name="Steuernagel B."/>
            <person name="Mayer K.F."/>
            <person name="Olsen O.A."/>
        </authorList>
    </citation>
    <scope>NUCLEOTIDE SEQUENCE [LARGE SCALE GENOMIC DNA]</scope>
    <source>
        <strain evidence="2">cv. AL8/78</strain>
    </source>
</reference>
<name>A0A453PRY5_AEGTS</name>
<reference evidence="1" key="5">
    <citation type="journal article" date="2021" name="G3 (Bethesda)">
        <title>Aegilops tauschii genome assembly Aet v5.0 features greater sequence contiguity and improved annotation.</title>
        <authorList>
            <person name="Wang L."/>
            <person name="Zhu T."/>
            <person name="Rodriguez J.C."/>
            <person name="Deal K.R."/>
            <person name="Dubcovsky J."/>
            <person name="McGuire P.E."/>
            <person name="Lux T."/>
            <person name="Spannagl M."/>
            <person name="Mayer K.F.X."/>
            <person name="Baldrich P."/>
            <person name="Meyers B.C."/>
            <person name="Huo N."/>
            <person name="Gu Y.Q."/>
            <person name="Zhou H."/>
            <person name="Devos K.M."/>
            <person name="Bennetzen J.L."/>
            <person name="Unver T."/>
            <person name="Budak H."/>
            <person name="Gulick P.J."/>
            <person name="Galiba G."/>
            <person name="Kalapos B."/>
            <person name="Nelson D.R."/>
            <person name="Li P."/>
            <person name="You F.M."/>
            <person name="Luo M.C."/>
            <person name="Dvorak J."/>
        </authorList>
    </citation>
    <scope>NUCLEOTIDE SEQUENCE [LARGE SCALE GENOMIC DNA]</scope>
    <source>
        <strain evidence="1">cv. AL8/78</strain>
    </source>
</reference>
<reference evidence="1" key="3">
    <citation type="journal article" date="2017" name="Nature">
        <title>Genome sequence of the progenitor of the wheat D genome Aegilops tauschii.</title>
        <authorList>
            <person name="Luo M.C."/>
            <person name="Gu Y.Q."/>
            <person name="Puiu D."/>
            <person name="Wang H."/>
            <person name="Twardziok S.O."/>
            <person name="Deal K.R."/>
            <person name="Huo N."/>
            <person name="Zhu T."/>
            <person name="Wang L."/>
            <person name="Wang Y."/>
            <person name="McGuire P.E."/>
            <person name="Liu S."/>
            <person name="Long H."/>
            <person name="Ramasamy R.K."/>
            <person name="Rodriguez J.C."/>
            <person name="Van S.L."/>
            <person name="Yuan L."/>
            <person name="Wang Z."/>
            <person name="Xia Z."/>
            <person name="Xiao L."/>
            <person name="Anderson O.D."/>
            <person name="Ouyang S."/>
            <person name="Liang Y."/>
            <person name="Zimin A.V."/>
            <person name="Pertea G."/>
            <person name="Qi P."/>
            <person name="Bennetzen J.L."/>
            <person name="Dai X."/>
            <person name="Dawson M.W."/>
            <person name="Muller H.G."/>
            <person name="Kugler K."/>
            <person name="Rivarola-Duarte L."/>
            <person name="Spannagl M."/>
            <person name="Mayer K.F.X."/>
            <person name="Lu F.H."/>
            <person name="Bevan M.W."/>
            <person name="Leroy P."/>
            <person name="Li P."/>
            <person name="You F.M."/>
            <person name="Sun Q."/>
            <person name="Liu Z."/>
            <person name="Lyons E."/>
            <person name="Wicker T."/>
            <person name="Salzberg S.L."/>
            <person name="Devos K.M."/>
            <person name="Dvorak J."/>
        </authorList>
    </citation>
    <scope>NUCLEOTIDE SEQUENCE [LARGE SCALE GENOMIC DNA]</scope>
    <source>
        <strain evidence="1">cv. AL8/78</strain>
    </source>
</reference>
<accession>A0A453PRY5</accession>
<protein>
    <submittedName>
        <fullName evidence="1">Uncharacterized protein</fullName>
    </submittedName>
</protein>
<reference evidence="2" key="2">
    <citation type="journal article" date="2017" name="Nat. Plants">
        <title>The Aegilops tauschii genome reveals multiple impacts of transposons.</title>
        <authorList>
            <person name="Zhao G."/>
            <person name="Zou C."/>
            <person name="Li K."/>
            <person name="Wang K."/>
            <person name="Li T."/>
            <person name="Gao L."/>
            <person name="Zhang X."/>
            <person name="Wang H."/>
            <person name="Yang Z."/>
            <person name="Liu X."/>
            <person name="Jiang W."/>
            <person name="Mao L."/>
            <person name="Kong X."/>
            <person name="Jiao Y."/>
            <person name="Jia J."/>
        </authorList>
    </citation>
    <scope>NUCLEOTIDE SEQUENCE [LARGE SCALE GENOMIC DNA]</scope>
    <source>
        <strain evidence="2">cv. AL8/78</strain>
    </source>
</reference>
<dbReference type="AlphaFoldDB" id="A0A453PRY5"/>
<dbReference type="Gramene" id="AET6Gv20825400.8">
    <property type="protein sequence ID" value="AET6Gv20825400.8"/>
    <property type="gene ID" value="AET6Gv20825400"/>
</dbReference>
<dbReference type="Proteomes" id="UP000015105">
    <property type="component" value="Chromosome 6D"/>
</dbReference>
<reference evidence="1" key="4">
    <citation type="submission" date="2019-03" db="UniProtKB">
        <authorList>
            <consortium name="EnsemblPlants"/>
        </authorList>
    </citation>
    <scope>IDENTIFICATION</scope>
</reference>